<accession>A0A4P6FYV7</accession>
<gene>
    <name evidence="1" type="ORF">CUN61_08915</name>
</gene>
<dbReference type="RefSeq" id="WP_208671286.1">
    <property type="nucleotide sequence ID" value="NZ_CP024767.1"/>
</dbReference>
<name>A0A4P6FYV7_9PSED</name>
<sequence length="235" mass="26775">MNKINEFPRDLLFPKIPKNAKESIDAQYLRLNEISTHFEEPLDLAETLLALSKAIELGHITENEIIELHMNGVISRNPLNRQQAQFHISCLAYIQAKKYVDSGNDVAAWPLLCHTSYLIGQTETVVAESNEARWLSENTLPGQQLGGKVTSEIYEPIRTRMIELLKKCAPAEGWKTQKQALETIHPELEKFILEEFDSNLTIKDIYNTAESWIKKSGNTEIHNTYLAHAHAKEPK</sequence>
<dbReference type="EMBL" id="CP024767">
    <property type="protein sequence ID" value="QAY84099.1"/>
    <property type="molecule type" value="Genomic_DNA"/>
</dbReference>
<keyword evidence="2" id="KW-1185">Reference proteome</keyword>
<evidence type="ECO:0000313" key="2">
    <source>
        <dbReference type="Proteomes" id="UP000291121"/>
    </source>
</evidence>
<proteinExistence type="predicted"/>
<protein>
    <submittedName>
        <fullName evidence="1">Uncharacterized protein</fullName>
    </submittedName>
</protein>
<reference evidence="1 2" key="1">
    <citation type="submission" date="2017-11" db="EMBL/GenBank/DDBJ databases">
        <title>Genome sequence of Pseudomonas arsenicoxydans ACM1.</title>
        <authorList>
            <person name="Nascimento F.X."/>
        </authorList>
    </citation>
    <scope>NUCLEOTIDE SEQUENCE [LARGE SCALE GENOMIC DNA]</scope>
    <source>
        <strain evidence="1 2">ACM1</strain>
    </source>
</reference>
<evidence type="ECO:0000313" key="1">
    <source>
        <dbReference type="EMBL" id="QAY84099.1"/>
    </source>
</evidence>
<dbReference type="Proteomes" id="UP000291121">
    <property type="component" value="Chromosome"/>
</dbReference>
<organism evidence="1 2">
    <name type="scientific">Pseudomonas arsenicoxydans</name>
    <dbReference type="NCBI Taxonomy" id="702115"/>
    <lineage>
        <taxon>Bacteria</taxon>
        <taxon>Pseudomonadati</taxon>
        <taxon>Pseudomonadota</taxon>
        <taxon>Gammaproteobacteria</taxon>
        <taxon>Pseudomonadales</taxon>
        <taxon>Pseudomonadaceae</taxon>
        <taxon>Pseudomonas</taxon>
    </lineage>
</organism>
<dbReference type="AlphaFoldDB" id="A0A4P6FYV7"/>